<evidence type="ECO:0000313" key="1">
    <source>
        <dbReference type="EMBL" id="KAF5830985.1"/>
    </source>
</evidence>
<sequence>VLLGTAATAAVTQVASSTIVLTPLAATYSPPSTSNVDIAESRVEALTIPSAARKITDPGDGAPGLNEMHLPSASVPKIFPHIRSDDRAQALRHAATEASLLAGTAAILWGALKRSNPRSAGAFSYTLTQDWAVVTAAVCCVVFPLADPVISQ</sequence>
<accession>A0ABQ7G8Q4</accession>
<keyword evidence="2" id="KW-1185">Reference proteome</keyword>
<reference evidence="1" key="1">
    <citation type="submission" date="2017-08" db="EMBL/GenBank/DDBJ databases">
        <authorList>
            <person name="Polle J.E."/>
            <person name="Barry K."/>
            <person name="Cushman J."/>
            <person name="Schmutz J."/>
            <person name="Tran D."/>
            <person name="Hathwaick L.T."/>
            <person name="Yim W.C."/>
            <person name="Jenkins J."/>
            <person name="Mckie-Krisberg Z.M."/>
            <person name="Prochnik S."/>
            <person name="Lindquist E."/>
            <person name="Dockter R.B."/>
            <person name="Adam C."/>
            <person name="Molina H."/>
            <person name="Bunkerborg J."/>
            <person name="Jin E."/>
            <person name="Buchheim M."/>
            <person name="Magnuson J."/>
        </authorList>
    </citation>
    <scope>NUCLEOTIDE SEQUENCE</scope>
    <source>
        <strain evidence="1">CCAP 19/18</strain>
    </source>
</reference>
<gene>
    <name evidence="1" type="ORF">DUNSADRAFT_13770</name>
</gene>
<protein>
    <submittedName>
        <fullName evidence="1">Uncharacterized protein</fullName>
    </submittedName>
</protein>
<name>A0ABQ7G8Q4_DUNSA</name>
<comment type="caution">
    <text evidence="1">The sequence shown here is derived from an EMBL/GenBank/DDBJ whole genome shotgun (WGS) entry which is preliminary data.</text>
</comment>
<dbReference type="Proteomes" id="UP000815325">
    <property type="component" value="Unassembled WGS sequence"/>
</dbReference>
<dbReference type="EMBL" id="MU069988">
    <property type="protein sequence ID" value="KAF5830985.1"/>
    <property type="molecule type" value="Genomic_DNA"/>
</dbReference>
<evidence type="ECO:0000313" key="2">
    <source>
        <dbReference type="Proteomes" id="UP000815325"/>
    </source>
</evidence>
<feature type="non-terminal residue" evidence="1">
    <location>
        <position position="1"/>
    </location>
</feature>
<feature type="non-terminal residue" evidence="1">
    <location>
        <position position="152"/>
    </location>
</feature>
<organism evidence="1 2">
    <name type="scientific">Dunaliella salina</name>
    <name type="common">Green alga</name>
    <name type="synonym">Protococcus salinus</name>
    <dbReference type="NCBI Taxonomy" id="3046"/>
    <lineage>
        <taxon>Eukaryota</taxon>
        <taxon>Viridiplantae</taxon>
        <taxon>Chlorophyta</taxon>
        <taxon>core chlorophytes</taxon>
        <taxon>Chlorophyceae</taxon>
        <taxon>CS clade</taxon>
        <taxon>Chlamydomonadales</taxon>
        <taxon>Dunaliellaceae</taxon>
        <taxon>Dunaliella</taxon>
    </lineage>
</organism>
<proteinExistence type="predicted"/>